<keyword evidence="1" id="KW-0472">Membrane</keyword>
<name>A0A438H0K6_VITVI</name>
<dbReference type="InterPro" id="IPR052191">
    <property type="entry name" value="tRNA_ntf/polyA_polymerase_I"/>
</dbReference>
<dbReference type="AlphaFoldDB" id="A0A438H0K6"/>
<sequence length="244" mass="27562">MLAFHKALVDQPRHPMVVAAFSLAVHNGGSLSEAVEIARRISQPHDQSFSELLEPQDLDSDESLIDEVMDLAASVKSALMKMTDEHFVSQAMSKYPRAPYSDLIMCLGFNSMLSWRVLHYKFQMYLSLGKKRICYEGKLLFGTNLRCFQILSLQLVLNITMIVIPVLMLVFISLASFLRASKIFECVQGGAEKGFVPKQGSKIDYEFLALGSLREVRHVFARIVFDTVYPLSLNKEDNFVNQNS</sequence>
<dbReference type="PANTHER" id="PTHR43051">
    <property type="entry name" value="POLYNUCLEOTIDE ADENYLYLTRANSFERASE FAMILY PROTEIN"/>
    <property type="match status" value="1"/>
</dbReference>
<evidence type="ECO:0000313" key="2">
    <source>
        <dbReference type="EMBL" id="RVW78035.1"/>
    </source>
</evidence>
<keyword evidence="1" id="KW-1133">Transmembrane helix</keyword>
<dbReference type="Proteomes" id="UP000288805">
    <property type="component" value="Unassembled WGS sequence"/>
</dbReference>
<dbReference type="EMBL" id="QGNW01000303">
    <property type="protein sequence ID" value="RVW78035.1"/>
    <property type="molecule type" value="Genomic_DNA"/>
</dbReference>
<feature type="transmembrane region" description="Helical" evidence="1">
    <location>
        <begin position="155"/>
        <end position="178"/>
    </location>
</feature>
<proteinExistence type="predicted"/>
<dbReference type="PANTHER" id="PTHR43051:SF2">
    <property type="entry name" value="POLYNUCLEOTIDE ADENYLYLTRANSFERASE FAMILY PROTEIN-RELATED"/>
    <property type="match status" value="1"/>
</dbReference>
<gene>
    <name evidence="2" type="ORF">CK203_044827</name>
</gene>
<organism evidence="2 3">
    <name type="scientific">Vitis vinifera</name>
    <name type="common">Grape</name>
    <dbReference type="NCBI Taxonomy" id="29760"/>
    <lineage>
        <taxon>Eukaryota</taxon>
        <taxon>Viridiplantae</taxon>
        <taxon>Streptophyta</taxon>
        <taxon>Embryophyta</taxon>
        <taxon>Tracheophyta</taxon>
        <taxon>Spermatophyta</taxon>
        <taxon>Magnoliopsida</taxon>
        <taxon>eudicotyledons</taxon>
        <taxon>Gunneridae</taxon>
        <taxon>Pentapetalae</taxon>
        <taxon>rosids</taxon>
        <taxon>Vitales</taxon>
        <taxon>Vitaceae</taxon>
        <taxon>Viteae</taxon>
        <taxon>Vitis</taxon>
    </lineage>
</organism>
<protein>
    <submittedName>
        <fullName evidence="2">Uncharacterized protein</fullName>
    </submittedName>
</protein>
<accession>A0A438H0K6</accession>
<comment type="caution">
    <text evidence="2">The sequence shown here is derived from an EMBL/GenBank/DDBJ whole genome shotgun (WGS) entry which is preliminary data.</text>
</comment>
<evidence type="ECO:0000313" key="3">
    <source>
        <dbReference type="Proteomes" id="UP000288805"/>
    </source>
</evidence>
<evidence type="ECO:0000256" key="1">
    <source>
        <dbReference type="SAM" id="Phobius"/>
    </source>
</evidence>
<keyword evidence="1" id="KW-0812">Transmembrane</keyword>
<reference evidence="2 3" key="1">
    <citation type="journal article" date="2018" name="PLoS Genet.">
        <title>Population sequencing reveals clonal diversity and ancestral inbreeding in the grapevine cultivar Chardonnay.</title>
        <authorList>
            <person name="Roach M.J."/>
            <person name="Johnson D.L."/>
            <person name="Bohlmann J."/>
            <person name="van Vuuren H.J."/>
            <person name="Jones S.J."/>
            <person name="Pretorius I.S."/>
            <person name="Schmidt S.A."/>
            <person name="Borneman A.R."/>
        </authorList>
    </citation>
    <scope>NUCLEOTIDE SEQUENCE [LARGE SCALE GENOMIC DNA]</scope>
    <source>
        <strain evidence="3">cv. Chardonnay</strain>
        <tissue evidence="2">Leaf</tissue>
    </source>
</reference>